<dbReference type="AlphaFoldDB" id="A0AAV7RWH5"/>
<sequence length="139" mass="15417">MNIEESIIRPMGKPHIVKELPPDTKVMPTGDDQSEKGESNKSQAAHMVTILEAIRDTQTSLETQIVVGETTNITASLTKEQMKAAQEKTVMEVKHSSDNLSNNRWRSLPSKEESSSSELTETEDEQLPKVTPMTSEHLG</sequence>
<dbReference type="Proteomes" id="UP001066276">
    <property type="component" value="Chromosome 5"/>
</dbReference>
<name>A0AAV7RWH5_PLEWA</name>
<organism evidence="2 3">
    <name type="scientific">Pleurodeles waltl</name>
    <name type="common">Iberian ribbed newt</name>
    <dbReference type="NCBI Taxonomy" id="8319"/>
    <lineage>
        <taxon>Eukaryota</taxon>
        <taxon>Metazoa</taxon>
        <taxon>Chordata</taxon>
        <taxon>Craniata</taxon>
        <taxon>Vertebrata</taxon>
        <taxon>Euteleostomi</taxon>
        <taxon>Amphibia</taxon>
        <taxon>Batrachia</taxon>
        <taxon>Caudata</taxon>
        <taxon>Salamandroidea</taxon>
        <taxon>Salamandridae</taxon>
        <taxon>Pleurodelinae</taxon>
        <taxon>Pleurodeles</taxon>
    </lineage>
</organism>
<dbReference type="EMBL" id="JANPWB010000009">
    <property type="protein sequence ID" value="KAJ1156807.1"/>
    <property type="molecule type" value="Genomic_DNA"/>
</dbReference>
<accession>A0AAV7RWH5</accession>
<keyword evidence="3" id="KW-1185">Reference proteome</keyword>
<feature type="compositionally biased region" description="Basic and acidic residues" evidence="1">
    <location>
        <begin position="86"/>
        <end position="97"/>
    </location>
</feature>
<reference evidence="2" key="1">
    <citation type="journal article" date="2022" name="bioRxiv">
        <title>Sequencing and chromosome-scale assembly of the giantPleurodeles waltlgenome.</title>
        <authorList>
            <person name="Brown T."/>
            <person name="Elewa A."/>
            <person name="Iarovenko S."/>
            <person name="Subramanian E."/>
            <person name="Araus A.J."/>
            <person name="Petzold A."/>
            <person name="Susuki M."/>
            <person name="Suzuki K.-i.T."/>
            <person name="Hayashi T."/>
            <person name="Toyoda A."/>
            <person name="Oliveira C."/>
            <person name="Osipova E."/>
            <person name="Leigh N.D."/>
            <person name="Simon A."/>
            <person name="Yun M.H."/>
        </authorList>
    </citation>
    <scope>NUCLEOTIDE SEQUENCE</scope>
    <source>
        <strain evidence="2">20211129_DDA</strain>
        <tissue evidence="2">Liver</tissue>
    </source>
</reference>
<protein>
    <submittedName>
        <fullName evidence="2">Uncharacterized protein</fullName>
    </submittedName>
</protein>
<evidence type="ECO:0000256" key="1">
    <source>
        <dbReference type="SAM" id="MobiDB-lite"/>
    </source>
</evidence>
<feature type="region of interest" description="Disordered" evidence="1">
    <location>
        <begin position="86"/>
        <end position="139"/>
    </location>
</feature>
<comment type="caution">
    <text evidence="2">The sequence shown here is derived from an EMBL/GenBank/DDBJ whole genome shotgun (WGS) entry which is preliminary data.</text>
</comment>
<evidence type="ECO:0000313" key="2">
    <source>
        <dbReference type="EMBL" id="KAJ1156807.1"/>
    </source>
</evidence>
<gene>
    <name evidence="2" type="ORF">NDU88_009524</name>
</gene>
<proteinExistence type="predicted"/>
<evidence type="ECO:0000313" key="3">
    <source>
        <dbReference type="Proteomes" id="UP001066276"/>
    </source>
</evidence>
<feature type="region of interest" description="Disordered" evidence="1">
    <location>
        <begin position="1"/>
        <end position="43"/>
    </location>
</feature>